<accession>A0A1J5SGS3</accession>
<evidence type="ECO:0000256" key="3">
    <source>
        <dbReference type="ARBA" id="ARBA00022801"/>
    </source>
</evidence>
<gene>
    <name evidence="6" type="ORF">GALL_102780</name>
</gene>
<feature type="domain" description="Glycosyl hydrolase family 30 beta sandwich" evidence="5">
    <location>
        <begin position="361"/>
        <end position="405"/>
    </location>
</feature>
<dbReference type="AlphaFoldDB" id="A0A1J5SGS3"/>
<dbReference type="InterPro" id="IPR033453">
    <property type="entry name" value="Glyco_hydro_30_TIM-barrel"/>
</dbReference>
<comment type="caution">
    <text evidence="6">The sequence shown here is derived from an EMBL/GenBank/DDBJ whole genome shotgun (WGS) entry which is preliminary data.</text>
</comment>
<dbReference type="GO" id="GO:0016020">
    <property type="term" value="C:membrane"/>
    <property type="evidence" value="ECO:0007669"/>
    <property type="project" value="GOC"/>
</dbReference>
<keyword evidence="3 6" id="KW-0378">Hydrolase</keyword>
<evidence type="ECO:0000259" key="5">
    <source>
        <dbReference type="Pfam" id="PF17189"/>
    </source>
</evidence>
<dbReference type="Gene3D" id="3.20.20.80">
    <property type="entry name" value="Glycosidases"/>
    <property type="match status" value="1"/>
</dbReference>
<proteinExistence type="inferred from homology"/>
<dbReference type="InterPro" id="IPR001139">
    <property type="entry name" value="Glyco_hydro_30"/>
</dbReference>
<dbReference type="PANTHER" id="PTHR11069:SF23">
    <property type="entry name" value="LYSOSOMAL ACID GLUCOSYLCERAMIDASE"/>
    <property type="match status" value="1"/>
</dbReference>
<dbReference type="SUPFAM" id="SSF51445">
    <property type="entry name" value="(Trans)glycosidases"/>
    <property type="match status" value="1"/>
</dbReference>
<sequence>MSLLSNSDKEKIFKELFSPNVGANFTICRMPIGANDFSRDWYSYNETDGDFEMKNFSIVNDKETLIPFIKNAQKYNPDLKLWASPWSPPSWMKYNKHYALKSLQKGITNIKSDEWGIDFTSLDNGLKPEQEGKEGTDMFIQEDKYFKAYALYFSKFIEAYKKENINISMVMPQNEFNSAQPFPSCTWTAKGLAKFISYLGPQMNAKKVKVFFGTMERPNEKLVDTILTSELSSKYVSGVGFQWAGKDAIPGIHKKYPKLTLYQSEQECGNGKNDWKYAKYTWDLMKHYFNNGASAYMYWNTSLKQNSISRWGWKQNSLISVDTGAKTYQFNYDYFILKHLSHYVKHGAKLLSPEGEFKNLLAFINPDKSIVIVLQNEDENEKTIHIKIEKKIIGVTLNPDSFNTLFIQPN</sequence>
<dbReference type="GO" id="GO:0004348">
    <property type="term" value="F:glucosylceramidase activity"/>
    <property type="evidence" value="ECO:0007669"/>
    <property type="project" value="InterPro"/>
</dbReference>
<dbReference type="Gene3D" id="2.60.40.1180">
    <property type="entry name" value="Golgi alpha-mannosidase II"/>
    <property type="match status" value="1"/>
</dbReference>
<protein>
    <submittedName>
        <fullName evidence="6">O-glycosyl hydrolase family 30</fullName>
    </submittedName>
</protein>
<feature type="domain" description="Glycosyl hydrolase family 30 TIM-barrel" evidence="4">
    <location>
        <begin position="4"/>
        <end position="103"/>
    </location>
</feature>
<reference evidence="6" key="1">
    <citation type="submission" date="2016-10" db="EMBL/GenBank/DDBJ databases">
        <title>Sequence of Gallionella enrichment culture.</title>
        <authorList>
            <person name="Poehlein A."/>
            <person name="Muehling M."/>
            <person name="Daniel R."/>
        </authorList>
    </citation>
    <scope>NUCLEOTIDE SEQUENCE</scope>
</reference>
<dbReference type="PANTHER" id="PTHR11069">
    <property type="entry name" value="GLUCOSYLCERAMIDASE"/>
    <property type="match status" value="1"/>
</dbReference>
<evidence type="ECO:0000313" key="6">
    <source>
        <dbReference type="EMBL" id="OIR07615.1"/>
    </source>
</evidence>
<dbReference type="InterPro" id="IPR017853">
    <property type="entry name" value="GH"/>
</dbReference>
<dbReference type="EMBL" id="MLJW01000036">
    <property type="protein sequence ID" value="OIR07615.1"/>
    <property type="molecule type" value="Genomic_DNA"/>
</dbReference>
<evidence type="ECO:0000259" key="4">
    <source>
        <dbReference type="Pfam" id="PF02055"/>
    </source>
</evidence>
<evidence type="ECO:0000256" key="2">
    <source>
        <dbReference type="ARBA" id="ARBA00022729"/>
    </source>
</evidence>
<organism evidence="6">
    <name type="scientific">mine drainage metagenome</name>
    <dbReference type="NCBI Taxonomy" id="410659"/>
    <lineage>
        <taxon>unclassified sequences</taxon>
        <taxon>metagenomes</taxon>
        <taxon>ecological metagenomes</taxon>
    </lineage>
</organism>
<dbReference type="InterPro" id="IPR013780">
    <property type="entry name" value="Glyco_hydro_b"/>
</dbReference>
<dbReference type="Pfam" id="PF02055">
    <property type="entry name" value="Glyco_hydro_30"/>
    <property type="match status" value="2"/>
</dbReference>
<dbReference type="Pfam" id="PF17189">
    <property type="entry name" value="Glyco_hydro_30C"/>
    <property type="match status" value="1"/>
</dbReference>
<dbReference type="GO" id="GO:0006680">
    <property type="term" value="P:glucosylceramide catabolic process"/>
    <property type="evidence" value="ECO:0007669"/>
    <property type="project" value="TreeGrafter"/>
</dbReference>
<feature type="domain" description="Glycosyl hydrolase family 30 TIM-barrel" evidence="4">
    <location>
        <begin position="141"/>
        <end position="311"/>
    </location>
</feature>
<evidence type="ECO:0000256" key="1">
    <source>
        <dbReference type="ARBA" id="ARBA00005382"/>
    </source>
</evidence>
<keyword evidence="2" id="KW-0732">Signal</keyword>
<name>A0A1J5SGS3_9ZZZZ</name>
<dbReference type="InterPro" id="IPR033452">
    <property type="entry name" value="GH30_C"/>
</dbReference>
<comment type="similarity">
    <text evidence="1">Belongs to the glycosyl hydrolase 30 family.</text>
</comment>